<dbReference type="Proteomes" id="UP000759298">
    <property type="component" value="Unassembled WGS sequence"/>
</dbReference>
<sequence>MKPRRDRRLAIALLLFAFAAMAATLQSVIAANWMNAAAIGHWEWFVDTWGEELPARGPKAFCFDWCAPELPFWAGWLAIGCFASGFVLIAWTWWRPKA</sequence>
<gene>
    <name evidence="3" type="ORF">KYN89_14335</name>
</gene>
<keyword evidence="1" id="KW-0812">Transmembrane</keyword>
<accession>A0ABS7PGL8</accession>
<keyword evidence="1" id="KW-1133">Transmembrane helix</keyword>
<feature type="transmembrane region" description="Helical" evidence="1">
    <location>
        <begin position="73"/>
        <end position="94"/>
    </location>
</feature>
<proteinExistence type="predicted"/>
<dbReference type="EMBL" id="JAHWXP010000004">
    <property type="protein sequence ID" value="MBY8338225.1"/>
    <property type="molecule type" value="Genomic_DNA"/>
</dbReference>
<keyword evidence="2" id="KW-0732">Signal</keyword>
<evidence type="ECO:0000313" key="4">
    <source>
        <dbReference type="Proteomes" id="UP000759298"/>
    </source>
</evidence>
<organism evidence="3 4">
    <name type="scientific">Alteriqipengyuania abyssalis</name>
    <dbReference type="NCBI Taxonomy" id="2860200"/>
    <lineage>
        <taxon>Bacteria</taxon>
        <taxon>Pseudomonadati</taxon>
        <taxon>Pseudomonadota</taxon>
        <taxon>Alphaproteobacteria</taxon>
        <taxon>Sphingomonadales</taxon>
        <taxon>Erythrobacteraceae</taxon>
        <taxon>Alteriqipengyuania</taxon>
    </lineage>
</organism>
<feature type="signal peptide" evidence="2">
    <location>
        <begin position="1"/>
        <end position="22"/>
    </location>
</feature>
<evidence type="ECO:0000256" key="1">
    <source>
        <dbReference type="SAM" id="Phobius"/>
    </source>
</evidence>
<reference evidence="3 4" key="1">
    <citation type="submission" date="2021-07" db="EMBL/GenBank/DDBJ databases">
        <title>Alteriqipengyuania abyssalis NZ-12B nov, sp.nov isolated from deep sea sponge in pacific ocean.</title>
        <authorList>
            <person name="Tareen S."/>
            <person name="Wink J."/>
        </authorList>
    </citation>
    <scope>NUCLEOTIDE SEQUENCE [LARGE SCALE GENOMIC DNA]</scope>
    <source>
        <strain evidence="3 4">NZ-12B</strain>
    </source>
</reference>
<comment type="caution">
    <text evidence="3">The sequence shown here is derived from an EMBL/GenBank/DDBJ whole genome shotgun (WGS) entry which is preliminary data.</text>
</comment>
<protein>
    <submittedName>
        <fullName evidence="3">Uncharacterized protein</fullName>
    </submittedName>
</protein>
<keyword evidence="1" id="KW-0472">Membrane</keyword>
<evidence type="ECO:0000256" key="2">
    <source>
        <dbReference type="SAM" id="SignalP"/>
    </source>
</evidence>
<evidence type="ECO:0000313" key="3">
    <source>
        <dbReference type="EMBL" id="MBY8338225.1"/>
    </source>
</evidence>
<name>A0ABS7PGL8_9SPHN</name>
<dbReference type="RefSeq" id="WP_222825714.1">
    <property type="nucleotide sequence ID" value="NZ_JAHWXP010000004.1"/>
</dbReference>
<keyword evidence="4" id="KW-1185">Reference proteome</keyword>
<feature type="chain" id="PRO_5047291807" evidence="2">
    <location>
        <begin position="23"/>
        <end position="98"/>
    </location>
</feature>